<dbReference type="EMBL" id="JBHOMY010000009">
    <property type="protein sequence ID" value="MFC1455625.1"/>
    <property type="molecule type" value="Genomic_DNA"/>
</dbReference>
<dbReference type="RefSeq" id="WP_377028757.1">
    <property type="nucleotide sequence ID" value="NZ_JBHOMY010000009.1"/>
</dbReference>
<evidence type="ECO:0000313" key="2">
    <source>
        <dbReference type="EMBL" id="MFC1455625.1"/>
    </source>
</evidence>
<feature type="compositionally biased region" description="Basic and acidic residues" evidence="1">
    <location>
        <begin position="174"/>
        <end position="185"/>
    </location>
</feature>
<organism evidence="2 3">
    <name type="scientific">Microvirga arabica</name>
    <dbReference type="NCBI Taxonomy" id="1128671"/>
    <lineage>
        <taxon>Bacteria</taxon>
        <taxon>Pseudomonadati</taxon>
        <taxon>Pseudomonadota</taxon>
        <taxon>Alphaproteobacteria</taxon>
        <taxon>Hyphomicrobiales</taxon>
        <taxon>Methylobacteriaceae</taxon>
        <taxon>Microvirga</taxon>
    </lineage>
</organism>
<evidence type="ECO:0000313" key="3">
    <source>
        <dbReference type="Proteomes" id="UP001593940"/>
    </source>
</evidence>
<keyword evidence="3" id="KW-1185">Reference proteome</keyword>
<accession>A0ABV6Y2W2</accession>
<feature type="compositionally biased region" description="Basic and acidic residues" evidence="1">
    <location>
        <begin position="134"/>
        <end position="143"/>
    </location>
</feature>
<dbReference type="Proteomes" id="UP001593940">
    <property type="component" value="Unassembled WGS sequence"/>
</dbReference>
<evidence type="ECO:0000256" key="1">
    <source>
        <dbReference type="SAM" id="MobiDB-lite"/>
    </source>
</evidence>
<gene>
    <name evidence="2" type="ORF">ACETIH_02545</name>
</gene>
<name>A0ABV6Y2W2_9HYPH</name>
<reference evidence="2 3" key="1">
    <citation type="submission" date="2024-09" db="EMBL/GenBank/DDBJ databases">
        <title>Nodulacao em especies de Leguminosae Basais da Amazonia e Caracterizacao dos Rizobios e Bacterias Associadas aos Nodulos.</title>
        <authorList>
            <person name="Jambeiro I.C.A."/>
            <person name="Lopes I.S."/>
            <person name="Aguiar E.R.G.R."/>
            <person name="Santos A.F.J."/>
            <person name="Dos Santos J.M.F."/>
            <person name="Gross E."/>
        </authorList>
    </citation>
    <scope>NUCLEOTIDE SEQUENCE [LARGE SCALE GENOMIC DNA]</scope>
    <source>
        <strain evidence="2 3">BRUESC1165</strain>
    </source>
</reference>
<dbReference type="Pfam" id="PF06693">
    <property type="entry name" value="DUF1190"/>
    <property type="match status" value="1"/>
</dbReference>
<dbReference type="InterPro" id="IPR009576">
    <property type="entry name" value="Biofilm_formation_YgiB"/>
</dbReference>
<feature type="region of interest" description="Disordered" evidence="1">
    <location>
        <begin position="243"/>
        <end position="264"/>
    </location>
</feature>
<protein>
    <submittedName>
        <fullName evidence="2">DUF1190 domain-containing protein</fullName>
    </submittedName>
</protein>
<comment type="caution">
    <text evidence="2">The sequence shown here is derived from an EMBL/GenBank/DDBJ whole genome shotgun (WGS) entry which is preliminary data.</text>
</comment>
<proteinExistence type="predicted"/>
<sequence>MQGSHPFAHRMVLVLFGLAIGAPGLRAEQAAAFYLTSRACVAEGLLSPTECRNAFANAEAEFDDAVPAFDDQRECERHFRRCTISFTTTSDPKALRFAPAMRGVQVTVAVDRSRTAVPVLNSRHPAIHFAPRTVAERQDERSAGRQQEAQAKWTAAQRPEEKPVGEPSTWTLRGRVDHDTDRRPSEPQSPLLEQRLRDWCKRFCAGVTGDPNLGPALAHLHSGLFAPYSDAGAQAGGPLATGHFRPSVRATPPAPQRFVRLPRG</sequence>
<feature type="region of interest" description="Disordered" evidence="1">
    <location>
        <begin position="133"/>
        <end position="190"/>
    </location>
</feature>